<dbReference type="Pfam" id="PF01876">
    <property type="entry name" value="RNase_P_p30"/>
    <property type="match status" value="1"/>
</dbReference>
<evidence type="ECO:0000313" key="8">
    <source>
        <dbReference type="Proteomes" id="UP000320766"/>
    </source>
</evidence>
<dbReference type="EMBL" id="RXIL01000001">
    <property type="protein sequence ID" value="RZN73904.1"/>
    <property type="molecule type" value="Genomic_DNA"/>
</dbReference>
<dbReference type="InterPro" id="IPR002738">
    <property type="entry name" value="RNase_P_p30"/>
</dbReference>
<keyword evidence="2 6" id="KW-0819">tRNA processing</keyword>
<dbReference type="GO" id="GO:0005737">
    <property type="term" value="C:cytoplasm"/>
    <property type="evidence" value="ECO:0007669"/>
    <property type="project" value="UniProtKB-SubCell"/>
</dbReference>
<evidence type="ECO:0000256" key="4">
    <source>
        <dbReference type="ARBA" id="ARBA00022759"/>
    </source>
</evidence>
<reference evidence="7 8" key="1">
    <citation type="journal article" date="2019" name="Nat. Microbiol.">
        <title>Wide diversity of methane and short-chain alkane metabolisms in uncultured archaea.</title>
        <authorList>
            <person name="Borrel G."/>
            <person name="Adam P.S."/>
            <person name="McKay L.J."/>
            <person name="Chen L.X."/>
            <person name="Sierra-Garcia I.N."/>
            <person name="Sieber C.M."/>
            <person name="Letourneur Q."/>
            <person name="Ghozlane A."/>
            <person name="Andersen G.L."/>
            <person name="Li W.J."/>
            <person name="Hallam S.J."/>
            <person name="Muyzer G."/>
            <person name="de Oliveira V.M."/>
            <person name="Inskeep W.P."/>
            <person name="Banfield J.F."/>
            <person name="Gribaldo S."/>
        </authorList>
    </citation>
    <scope>NUCLEOTIDE SEQUENCE [LARGE SCALE GENOMIC DNA]</scope>
    <source>
        <strain evidence="7">NM1b</strain>
    </source>
</reference>
<dbReference type="GO" id="GO:0030677">
    <property type="term" value="C:ribonuclease P complex"/>
    <property type="evidence" value="ECO:0007669"/>
    <property type="project" value="UniProtKB-UniRule"/>
</dbReference>
<dbReference type="Proteomes" id="UP000320766">
    <property type="component" value="Unassembled WGS sequence"/>
</dbReference>
<sequence>MEFCDCISYKGKENMQEMLLLLKRYGFAGAIVLVKDDIFDEKIFESMIPPREFKVFSGIEIFADSLSNLKKKVYKFRRRGDLLAVHGGNDRIDRMASREKEINLVRHTEGGHGIDHITARFAAENGVAMDFCLTALIYSRTSMPAILGKMRRNLMLMRKYKTPMILSTGGENKFDLRPPRQMTALSELFGMTREESLRSLKMPLEIVDKNRRYKEGRLIRDGVEIVR</sequence>
<comment type="subunit">
    <text evidence="6">Consists of a catalytic RNA component and at least 4-5 protein subunits.</text>
</comment>
<name>A0A520KZ30_9EURY</name>
<dbReference type="SUPFAM" id="SSF89550">
    <property type="entry name" value="PHP domain-like"/>
    <property type="match status" value="1"/>
</dbReference>
<comment type="subcellular location">
    <subcellularLocation>
        <location evidence="6">Cytoplasm</location>
    </subcellularLocation>
</comment>
<dbReference type="GO" id="GO:0004526">
    <property type="term" value="F:ribonuclease P activity"/>
    <property type="evidence" value="ECO:0007669"/>
    <property type="project" value="UniProtKB-UniRule"/>
</dbReference>
<dbReference type="InterPro" id="IPR023539">
    <property type="entry name" value="RNase_P_comp-3_arc"/>
</dbReference>
<dbReference type="EC" id="3.1.26.5" evidence="6"/>
<keyword evidence="3 6" id="KW-0540">Nuclease</keyword>
<evidence type="ECO:0000256" key="6">
    <source>
        <dbReference type="HAMAP-Rule" id="MF_00756"/>
    </source>
</evidence>
<keyword evidence="1 6" id="KW-0963">Cytoplasm</keyword>
<comment type="caution">
    <text evidence="7">The sequence shown here is derived from an EMBL/GenBank/DDBJ whole genome shotgun (WGS) entry which is preliminary data.</text>
</comment>
<comment type="function">
    <text evidence="6">Part of ribonuclease P, a protein complex that generates mature tRNA molecules by cleaving their 5'-ends.</text>
</comment>
<evidence type="ECO:0000256" key="1">
    <source>
        <dbReference type="ARBA" id="ARBA00022490"/>
    </source>
</evidence>
<evidence type="ECO:0000256" key="3">
    <source>
        <dbReference type="ARBA" id="ARBA00022722"/>
    </source>
</evidence>
<organism evidence="7 8">
    <name type="scientific">Candidatus Methanolliviera hydrocarbonicum</name>
    <dbReference type="NCBI Taxonomy" id="2491085"/>
    <lineage>
        <taxon>Archaea</taxon>
        <taxon>Methanobacteriati</taxon>
        <taxon>Methanobacteriota</taxon>
        <taxon>Candidatus Methanoliparia</taxon>
        <taxon>Candidatus Methanoliparales</taxon>
        <taxon>Candidatus Methanollivieraceae</taxon>
        <taxon>Candidatus Methanolliviera</taxon>
    </lineage>
</organism>
<comment type="similarity">
    <text evidence="6">Belongs to the eukaryotic/archaeal RNase P protein component 3 family.</text>
</comment>
<keyword evidence="4 6" id="KW-0255">Endonuclease</keyword>
<dbReference type="GO" id="GO:0001682">
    <property type="term" value="P:tRNA 5'-leader removal"/>
    <property type="evidence" value="ECO:0007669"/>
    <property type="project" value="UniProtKB-UniRule"/>
</dbReference>
<dbReference type="InterPro" id="IPR016195">
    <property type="entry name" value="Pol/histidinol_Pase-like"/>
</dbReference>
<accession>A0A520KZ30</accession>
<comment type="catalytic activity">
    <reaction evidence="6">
        <text>Endonucleolytic cleavage of RNA, removing 5'-extranucleotides from tRNA precursor.</text>
        <dbReference type="EC" id="3.1.26.5"/>
    </reaction>
</comment>
<dbReference type="AlphaFoldDB" id="A0A520KZ30"/>
<protein>
    <recommendedName>
        <fullName evidence="6">Ribonuclease P protein component 3</fullName>
        <shortName evidence="6">RNase P component 3</shortName>
        <ecNumber evidence="6">3.1.26.5</ecNumber>
    </recommendedName>
    <alternativeName>
        <fullName evidence="6">Rpp30</fullName>
    </alternativeName>
</protein>
<keyword evidence="5 6" id="KW-0378">Hydrolase</keyword>
<dbReference type="HAMAP" id="MF_00756">
    <property type="entry name" value="RNase_P_3"/>
    <property type="match status" value="1"/>
</dbReference>
<evidence type="ECO:0000313" key="7">
    <source>
        <dbReference type="EMBL" id="RZN73904.1"/>
    </source>
</evidence>
<evidence type="ECO:0000256" key="5">
    <source>
        <dbReference type="ARBA" id="ARBA00022801"/>
    </source>
</evidence>
<gene>
    <name evidence="6" type="primary">rnp3</name>
    <name evidence="7" type="ORF">EF807_00080</name>
</gene>
<evidence type="ECO:0000256" key="2">
    <source>
        <dbReference type="ARBA" id="ARBA00022694"/>
    </source>
</evidence>
<dbReference type="Gene3D" id="3.20.20.140">
    <property type="entry name" value="Metal-dependent hydrolases"/>
    <property type="match status" value="1"/>
</dbReference>
<proteinExistence type="inferred from homology"/>